<name>A0AAD7IK99_9AGAR</name>
<organism evidence="1 2">
    <name type="scientific">Mycena maculata</name>
    <dbReference type="NCBI Taxonomy" id="230809"/>
    <lineage>
        <taxon>Eukaryota</taxon>
        <taxon>Fungi</taxon>
        <taxon>Dikarya</taxon>
        <taxon>Basidiomycota</taxon>
        <taxon>Agaricomycotina</taxon>
        <taxon>Agaricomycetes</taxon>
        <taxon>Agaricomycetidae</taxon>
        <taxon>Agaricales</taxon>
        <taxon>Marasmiineae</taxon>
        <taxon>Mycenaceae</taxon>
        <taxon>Mycena</taxon>
    </lineage>
</organism>
<dbReference type="AlphaFoldDB" id="A0AAD7IK99"/>
<gene>
    <name evidence="1" type="ORF">DFH07DRAFT_964109</name>
</gene>
<dbReference type="EMBL" id="JARJLG010000112">
    <property type="protein sequence ID" value="KAJ7743474.1"/>
    <property type="molecule type" value="Genomic_DNA"/>
</dbReference>
<dbReference type="Proteomes" id="UP001215280">
    <property type="component" value="Unassembled WGS sequence"/>
</dbReference>
<protein>
    <submittedName>
        <fullName evidence="1">Uncharacterized protein</fullName>
    </submittedName>
</protein>
<reference evidence="1" key="1">
    <citation type="submission" date="2023-03" db="EMBL/GenBank/DDBJ databases">
        <title>Massive genome expansion in bonnet fungi (Mycena s.s.) driven by repeated elements and novel gene families across ecological guilds.</title>
        <authorList>
            <consortium name="Lawrence Berkeley National Laboratory"/>
            <person name="Harder C.B."/>
            <person name="Miyauchi S."/>
            <person name="Viragh M."/>
            <person name="Kuo A."/>
            <person name="Thoen E."/>
            <person name="Andreopoulos B."/>
            <person name="Lu D."/>
            <person name="Skrede I."/>
            <person name="Drula E."/>
            <person name="Henrissat B."/>
            <person name="Morin E."/>
            <person name="Kohler A."/>
            <person name="Barry K."/>
            <person name="LaButti K."/>
            <person name="Morin E."/>
            <person name="Salamov A."/>
            <person name="Lipzen A."/>
            <person name="Mereny Z."/>
            <person name="Hegedus B."/>
            <person name="Baldrian P."/>
            <person name="Stursova M."/>
            <person name="Weitz H."/>
            <person name="Taylor A."/>
            <person name="Grigoriev I.V."/>
            <person name="Nagy L.G."/>
            <person name="Martin F."/>
            <person name="Kauserud H."/>
        </authorList>
    </citation>
    <scope>NUCLEOTIDE SEQUENCE</scope>
    <source>
        <strain evidence="1">CBHHK188m</strain>
    </source>
</reference>
<evidence type="ECO:0000313" key="2">
    <source>
        <dbReference type="Proteomes" id="UP001215280"/>
    </source>
</evidence>
<comment type="caution">
    <text evidence="1">The sequence shown here is derived from an EMBL/GenBank/DDBJ whole genome shotgun (WGS) entry which is preliminary data.</text>
</comment>
<sequence length="296" mass="33609">MFDFVHSLSESERQRLLRLIRKILDPIERAEATYNLRPYKPEVPGVVYTNYRANHKILDGVATALTDEEVDWVDLKAGRTNDIDRRHGEYTRDCKGEEIAWAYYYPTNRPKLLEALVHLSVRARLANHEPYPCYGCGKRHCEHSSWERIRGLEGMADIIEYWQGRLGEPSDRRPMYNSGDTDAQAAAHDLFGIAGAGKHKEARDRILNIESSTFKGTAGSSAADDERDLWRAGKHKEAREDILNIESSTFEGTTRSTAADDERGLWRAGKHKEARQGILNIESLSCLKSSLESTAF</sequence>
<keyword evidence="2" id="KW-1185">Reference proteome</keyword>
<accession>A0AAD7IK99</accession>
<proteinExistence type="predicted"/>
<evidence type="ECO:0000313" key="1">
    <source>
        <dbReference type="EMBL" id="KAJ7743474.1"/>
    </source>
</evidence>